<name>A0A6N2TW89_BIFAD</name>
<organism evidence="1">
    <name type="scientific">Bifidobacterium adolescentis</name>
    <dbReference type="NCBI Taxonomy" id="1680"/>
    <lineage>
        <taxon>Bacteria</taxon>
        <taxon>Bacillati</taxon>
        <taxon>Actinomycetota</taxon>
        <taxon>Actinomycetes</taxon>
        <taxon>Bifidobacteriales</taxon>
        <taxon>Bifidobacteriaceae</taxon>
        <taxon>Bifidobacterium</taxon>
    </lineage>
</organism>
<reference evidence="1" key="1">
    <citation type="submission" date="2019-11" db="EMBL/GenBank/DDBJ databases">
        <authorList>
            <person name="Feng L."/>
        </authorList>
    </citation>
    <scope>NUCLEOTIDE SEQUENCE</scope>
    <source>
        <strain evidence="1">BAdolescentisLFYP80</strain>
    </source>
</reference>
<dbReference type="AlphaFoldDB" id="A0A6N2TW89"/>
<sequence>MNTSFDITDIDCTPKELEDALGLSGRTLFDPTEHPIHVDIWDGKAYVTLAEMIELEGDALRHFLAIVFPASPSAGPYVPSPAGNRAN</sequence>
<proteinExistence type="predicted"/>
<gene>
    <name evidence="1" type="ORF">BALFYP80_01637</name>
</gene>
<evidence type="ECO:0000313" key="1">
    <source>
        <dbReference type="EMBL" id="VYT09985.1"/>
    </source>
</evidence>
<dbReference type="EMBL" id="CACRSR010000013">
    <property type="protein sequence ID" value="VYT09985.1"/>
    <property type="molecule type" value="Genomic_DNA"/>
</dbReference>
<accession>A0A6N2TW89</accession>
<protein>
    <submittedName>
        <fullName evidence="1">Uncharacterized protein</fullName>
    </submittedName>
</protein>